<keyword evidence="2" id="KW-1185">Reference proteome</keyword>
<sequence length="1011" mass="114155">MLSNSDCSPTRRKKRERKKENGRRVESTRTLENPPVFPATISRGHSYIYSDALSEGLQFNFFHRRTLIAAMNENFEDQNKLPELKLDAKQTQGFLSFFRTLPQEPRAIRFFDRRDYYTAHDENATFIAKTYYRTTTALRQLGTGSAAISCVSVSRNMFETIARDLLLERTDHTLELYEGSGSNWKLIKSGTPGNIGSFEDILFANSEMQDSPVVVALLPNFRENGCTIGLGFVDLTKRVLGLAEFLDDSHFTNVESALVALGCKECLLPIESGKSNEYRALYDALTKCSVMLTERKKSEFKIRDLVQDLSRLVKGSLEPVRDLVSGFEFAPGALGALLSYAELLADESNYGNYTLQRYSLDSYMRLDSAAMRALNVLESKTDANKNFSLFGLMNRTCTAGMGKRLLHMWLKQPLLDVKEINSRLDVVQAFVEDTVLRQDLRQHLKRIADIERLARNLEKRRAGLQHIVKLYQSSIRLPYIKSALEKYDGEFSSMFKDRYLGPLELWTDDDHLNKFIGLVEASVDLDQLDNGEYMISSSYDPMLAKLKEQQESLEKQIHNLHCLTANDLDLPIDKALKLDKGTQFGHVFRITKKEEPKIRKKLSTQFIVLETRKDGVKFTNTKLKKLGDQYQQILEEYKCCQKELVNRVVQTAASFSEVFESLAGLLSEIDVLLGFADLASSCPTPYTRPDITLSDEGDIVLEGSRHPCVEAQDWVNFIPNDCKLIRGKSWFQIITGPNMGGKSTFIRQVGVNILMAQVGSFVPCDKASISVRDCIFARVGAGDCQLRGVSTFMQEMLETASILKGATDKSLIIIDELGRGTSTYDGFGLAWAICEHIVEVIRAPTLFATHFHELTALALENASEDLQKQIVGVANYHVSAHIDSSTRKLTMLYKVEPGACDQSFGIHVAEFANFPESVVALAREKAAELEDFSPSAICINDAAKEVGFKRKRVFELDEMSKGTSRARQFLEAFVDLPLEKMDKMQALQEVKKLKDDLEKDAENCRWLQQFF</sequence>
<reference evidence="1 2" key="1">
    <citation type="journal article" date="2022" name="DNA Res.">
        <title>Chromosomal-level genome assembly of the orchid tree Bauhinia variegata (Leguminosae; Cercidoideae) supports the allotetraploid origin hypothesis of Bauhinia.</title>
        <authorList>
            <person name="Zhong Y."/>
            <person name="Chen Y."/>
            <person name="Zheng D."/>
            <person name="Pang J."/>
            <person name="Liu Y."/>
            <person name="Luo S."/>
            <person name="Meng S."/>
            <person name="Qian L."/>
            <person name="Wei D."/>
            <person name="Dai S."/>
            <person name="Zhou R."/>
        </authorList>
    </citation>
    <scope>NUCLEOTIDE SEQUENCE [LARGE SCALE GENOMIC DNA]</scope>
    <source>
        <strain evidence="1">BV-YZ2020</strain>
    </source>
</reference>
<proteinExistence type="predicted"/>
<name>A0ACB9NIP5_BAUVA</name>
<evidence type="ECO:0000313" key="2">
    <source>
        <dbReference type="Proteomes" id="UP000828941"/>
    </source>
</evidence>
<evidence type="ECO:0000313" key="1">
    <source>
        <dbReference type="EMBL" id="KAI4335816.1"/>
    </source>
</evidence>
<gene>
    <name evidence="1" type="ORF">L6164_014425</name>
</gene>
<organism evidence="1 2">
    <name type="scientific">Bauhinia variegata</name>
    <name type="common">Purple orchid tree</name>
    <name type="synonym">Phanera variegata</name>
    <dbReference type="NCBI Taxonomy" id="167791"/>
    <lineage>
        <taxon>Eukaryota</taxon>
        <taxon>Viridiplantae</taxon>
        <taxon>Streptophyta</taxon>
        <taxon>Embryophyta</taxon>
        <taxon>Tracheophyta</taxon>
        <taxon>Spermatophyta</taxon>
        <taxon>Magnoliopsida</taxon>
        <taxon>eudicotyledons</taxon>
        <taxon>Gunneridae</taxon>
        <taxon>Pentapetalae</taxon>
        <taxon>rosids</taxon>
        <taxon>fabids</taxon>
        <taxon>Fabales</taxon>
        <taxon>Fabaceae</taxon>
        <taxon>Cercidoideae</taxon>
        <taxon>Cercideae</taxon>
        <taxon>Bauhiniinae</taxon>
        <taxon>Bauhinia</taxon>
    </lineage>
</organism>
<comment type="caution">
    <text evidence="1">The sequence shown here is derived from an EMBL/GenBank/DDBJ whole genome shotgun (WGS) entry which is preliminary data.</text>
</comment>
<protein>
    <submittedName>
        <fullName evidence="1">Uncharacterized protein</fullName>
    </submittedName>
</protein>
<dbReference type="EMBL" id="CM039431">
    <property type="protein sequence ID" value="KAI4335816.1"/>
    <property type="molecule type" value="Genomic_DNA"/>
</dbReference>
<dbReference type="Proteomes" id="UP000828941">
    <property type="component" value="Chromosome 6"/>
</dbReference>
<accession>A0ACB9NIP5</accession>